<dbReference type="InterPro" id="IPR000089">
    <property type="entry name" value="Biotin_lipoyl"/>
</dbReference>
<evidence type="ECO:0000256" key="1">
    <source>
        <dbReference type="ARBA" id="ARBA00009249"/>
    </source>
</evidence>
<keyword evidence="4" id="KW-0809">Transit peptide</keyword>
<accession>A0A6G1GAG0</accession>
<sequence length="124" mass="13388">KIYSEDHEWIEVSEDGKIGTFGISTYAAERLGDIVYVELPELSIDIQAGEAIGAVESVKSVSDLLSPVSGKVVQTNAAVEGKPATINQSPEGEGWIAKIELADKGELETLMDEDAYVKFIKEES</sequence>
<protein>
    <recommendedName>
        <fullName evidence="4">Glycine cleavage system H protein</fullName>
    </recommendedName>
</protein>
<dbReference type="OrthoDB" id="10264154at2759"/>
<dbReference type="Proteomes" id="UP000504638">
    <property type="component" value="Unplaced"/>
</dbReference>
<gene>
    <name evidence="6 8" type="ORF">P152DRAFT_392215</name>
</gene>
<dbReference type="EMBL" id="ML975152">
    <property type="protein sequence ID" value="KAF1815068.1"/>
    <property type="molecule type" value="Genomic_DNA"/>
</dbReference>
<dbReference type="NCBIfam" id="TIGR00527">
    <property type="entry name" value="gcvH"/>
    <property type="match status" value="1"/>
</dbReference>
<dbReference type="Gene3D" id="2.40.50.100">
    <property type="match status" value="1"/>
</dbReference>
<dbReference type="InterPro" id="IPR017453">
    <property type="entry name" value="GCV_H_sub"/>
</dbReference>
<dbReference type="GO" id="GO:0019464">
    <property type="term" value="P:glycine decarboxylation via glycine cleavage system"/>
    <property type="evidence" value="ECO:0007669"/>
    <property type="project" value="UniProtKB-UniRule"/>
</dbReference>
<dbReference type="NCBIfam" id="NF002270">
    <property type="entry name" value="PRK01202.1"/>
    <property type="match status" value="1"/>
</dbReference>
<dbReference type="RefSeq" id="XP_033536699.1">
    <property type="nucleotide sequence ID" value="XM_033676134.1"/>
</dbReference>
<dbReference type="GO" id="GO:0009249">
    <property type="term" value="P:protein lipoylation"/>
    <property type="evidence" value="ECO:0007669"/>
    <property type="project" value="TreeGrafter"/>
</dbReference>
<comment type="cofactor">
    <cofactor evidence="4">
        <name>(R)-lipoate</name>
        <dbReference type="ChEBI" id="CHEBI:83088"/>
    </cofactor>
    <text evidence="4">Binds 1 lipoyl cofactor covalently.</text>
</comment>
<comment type="subunit">
    <text evidence="4">The glycine cleavage system is composed of four proteins: P, T, L and H.</text>
</comment>
<comment type="similarity">
    <text evidence="1 4">Belongs to the GcvH family.</text>
</comment>
<evidence type="ECO:0000256" key="2">
    <source>
        <dbReference type="ARBA" id="ARBA00022823"/>
    </source>
</evidence>
<dbReference type="SUPFAM" id="SSF51230">
    <property type="entry name" value="Single hybrid motif"/>
    <property type="match status" value="1"/>
</dbReference>
<comment type="function">
    <text evidence="4">The H protein shuttles the methylamine group of glycine from the P protein to the T protein.</text>
</comment>
<name>A0A6G1GAG0_9PEZI</name>
<keyword evidence="4" id="KW-0496">Mitochondrion</keyword>
<keyword evidence="7" id="KW-1185">Reference proteome</keyword>
<evidence type="ECO:0000256" key="3">
    <source>
        <dbReference type="PIRSR" id="PIRSR617453-50"/>
    </source>
</evidence>
<dbReference type="PANTHER" id="PTHR11715:SF3">
    <property type="entry name" value="GLYCINE CLEAVAGE SYSTEM H PROTEIN-RELATED"/>
    <property type="match status" value="1"/>
</dbReference>
<dbReference type="PANTHER" id="PTHR11715">
    <property type="entry name" value="GLYCINE CLEAVAGE SYSTEM H PROTEIN"/>
    <property type="match status" value="1"/>
</dbReference>
<dbReference type="GeneID" id="54416704"/>
<dbReference type="InterPro" id="IPR033753">
    <property type="entry name" value="GCV_H/Fam206"/>
</dbReference>
<dbReference type="CDD" id="cd06848">
    <property type="entry name" value="GCS_H"/>
    <property type="match status" value="1"/>
</dbReference>
<keyword evidence="2 3" id="KW-0450">Lipoyl</keyword>
<dbReference type="InterPro" id="IPR011053">
    <property type="entry name" value="Single_hybrid_motif"/>
</dbReference>
<reference evidence="6 8" key="1">
    <citation type="submission" date="2020-01" db="EMBL/GenBank/DDBJ databases">
        <authorList>
            <consortium name="DOE Joint Genome Institute"/>
            <person name="Haridas S."/>
            <person name="Albert R."/>
            <person name="Binder M."/>
            <person name="Bloem J."/>
            <person name="Labutti K."/>
            <person name="Salamov A."/>
            <person name="Andreopoulos B."/>
            <person name="Baker S.E."/>
            <person name="Barry K."/>
            <person name="Bills G."/>
            <person name="Bluhm B.H."/>
            <person name="Cannon C."/>
            <person name="Castanera R."/>
            <person name="Culley D.E."/>
            <person name="Daum C."/>
            <person name="Ezra D."/>
            <person name="Gonzalez J.B."/>
            <person name="Henrissat B."/>
            <person name="Kuo A."/>
            <person name="Liang C."/>
            <person name="Lipzen A."/>
            <person name="Lutzoni F."/>
            <person name="Magnuson J."/>
            <person name="Mondo S."/>
            <person name="Nolan M."/>
            <person name="Ohm R."/>
            <person name="Pangilinan J."/>
            <person name="Park H.-J."/>
            <person name="Ramirez L."/>
            <person name="Alfaro M."/>
            <person name="Sun H."/>
            <person name="Tritt A."/>
            <person name="Yoshinaga Y."/>
            <person name="Zwiers L.-H."/>
            <person name="Turgeon B.G."/>
            <person name="Goodwin S.B."/>
            <person name="Spatafora J.W."/>
            <person name="Crous P.W."/>
            <person name="Grigoriev I.V."/>
        </authorList>
    </citation>
    <scope>NUCLEOTIDE SEQUENCE</scope>
    <source>
        <strain evidence="6 8">CBS 781.70</strain>
    </source>
</reference>
<dbReference type="AlphaFoldDB" id="A0A6G1GAG0"/>
<feature type="modified residue" description="N6-lipoyllysine" evidence="3">
    <location>
        <position position="59"/>
    </location>
</feature>
<reference evidence="8" key="3">
    <citation type="submission" date="2025-04" db="UniProtKB">
        <authorList>
            <consortium name="RefSeq"/>
        </authorList>
    </citation>
    <scope>IDENTIFICATION</scope>
    <source>
        <strain evidence="8">CBS 781.70</strain>
    </source>
</reference>
<evidence type="ECO:0000256" key="4">
    <source>
        <dbReference type="RuleBase" id="RU364055"/>
    </source>
</evidence>
<dbReference type="Pfam" id="PF01597">
    <property type="entry name" value="GCV_H"/>
    <property type="match status" value="1"/>
</dbReference>
<comment type="subcellular location">
    <subcellularLocation>
        <location evidence="4">Mitochondrion</location>
    </subcellularLocation>
</comment>
<evidence type="ECO:0000313" key="7">
    <source>
        <dbReference type="Proteomes" id="UP000504638"/>
    </source>
</evidence>
<dbReference type="GO" id="GO:0005960">
    <property type="term" value="C:glycine cleavage complex"/>
    <property type="evidence" value="ECO:0007669"/>
    <property type="project" value="UniProtKB-UniRule"/>
</dbReference>
<feature type="domain" description="Lipoyl-binding" evidence="5">
    <location>
        <begin position="18"/>
        <end position="100"/>
    </location>
</feature>
<dbReference type="PROSITE" id="PS50968">
    <property type="entry name" value="BIOTINYL_LIPOYL"/>
    <property type="match status" value="1"/>
</dbReference>
<dbReference type="HAMAP" id="MF_00272">
    <property type="entry name" value="GcvH"/>
    <property type="match status" value="1"/>
</dbReference>
<evidence type="ECO:0000313" key="8">
    <source>
        <dbReference type="RefSeq" id="XP_033536699.1"/>
    </source>
</evidence>
<reference evidence="8" key="2">
    <citation type="submission" date="2020-04" db="EMBL/GenBank/DDBJ databases">
        <authorList>
            <consortium name="NCBI Genome Project"/>
        </authorList>
    </citation>
    <scope>NUCLEOTIDE SEQUENCE</scope>
    <source>
        <strain evidence="8">CBS 781.70</strain>
    </source>
</reference>
<feature type="non-terminal residue" evidence="6">
    <location>
        <position position="1"/>
    </location>
</feature>
<evidence type="ECO:0000259" key="5">
    <source>
        <dbReference type="PROSITE" id="PS50968"/>
    </source>
</evidence>
<dbReference type="GO" id="GO:0005739">
    <property type="term" value="C:mitochondrion"/>
    <property type="evidence" value="ECO:0007669"/>
    <property type="project" value="UniProtKB-SubCell"/>
</dbReference>
<proteinExistence type="inferred from homology"/>
<dbReference type="InterPro" id="IPR002930">
    <property type="entry name" value="GCV_H"/>
</dbReference>
<organism evidence="6">
    <name type="scientific">Eremomyces bilateralis CBS 781.70</name>
    <dbReference type="NCBI Taxonomy" id="1392243"/>
    <lineage>
        <taxon>Eukaryota</taxon>
        <taxon>Fungi</taxon>
        <taxon>Dikarya</taxon>
        <taxon>Ascomycota</taxon>
        <taxon>Pezizomycotina</taxon>
        <taxon>Dothideomycetes</taxon>
        <taxon>Dothideomycetes incertae sedis</taxon>
        <taxon>Eremomycetales</taxon>
        <taxon>Eremomycetaceae</taxon>
        <taxon>Eremomyces</taxon>
    </lineage>
</organism>
<evidence type="ECO:0000313" key="6">
    <source>
        <dbReference type="EMBL" id="KAF1815068.1"/>
    </source>
</evidence>